<feature type="transmembrane region" description="Helical" evidence="1">
    <location>
        <begin position="59"/>
        <end position="75"/>
    </location>
</feature>
<reference evidence="3" key="1">
    <citation type="submission" date="2016-04" db="EMBL/GenBank/DDBJ databases">
        <authorList>
            <person name="Lyu Z."/>
            <person name="Lyu W."/>
        </authorList>
    </citation>
    <scope>NUCLEOTIDE SEQUENCE [LARGE SCALE GENOMIC DNA]</scope>
    <source>
        <strain evidence="3">C44</strain>
    </source>
</reference>
<evidence type="ECO:0000313" key="2">
    <source>
        <dbReference type="EMBL" id="OAS84906.1"/>
    </source>
</evidence>
<proteinExistence type="predicted"/>
<dbReference type="AlphaFoldDB" id="A0A179SSY3"/>
<evidence type="ECO:0000313" key="3">
    <source>
        <dbReference type="Proteomes" id="UP000078534"/>
    </source>
</evidence>
<feature type="transmembrane region" description="Helical" evidence="1">
    <location>
        <begin position="81"/>
        <end position="99"/>
    </location>
</feature>
<dbReference type="Proteomes" id="UP000078534">
    <property type="component" value="Unassembled WGS sequence"/>
</dbReference>
<evidence type="ECO:0008006" key="4">
    <source>
        <dbReference type="Google" id="ProtNLM"/>
    </source>
</evidence>
<dbReference type="EMBL" id="LWSG01000023">
    <property type="protein sequence ID" value="OAS84906.1"/>
    <property type="molecule type" value="Genomic_DNA"/>
</dbReference>
<keyword evidence="3" id="KW-1185">Reference proteome</keyword>
<organism evidence="2 3">
    <name type="scientific">Metabacillus litoralis</name>
    <dbReference type="NCBI Taxonomy" id="152268"/>
    <lineage>
        <taxon>Bacteria</taxon>
        <taxon>Bacillati</taxon>
        <taxon>Bacillota</taxon>
        <taxon>Bacilli</taxon>
        <taxon>Bacillales</taxon>
        <taxon>Bacillaceae</taxon>
        <taxon>Metabacillus</taxon>
    </lineage>
</organism>
<dbReference type="STRING" id="152268.A6K24_05185"/>
<dbReference type="OrthoDB" id="2989824at2"/>
<keyword evidence="1" id="KW-0472">Membrane</keyword>
<keyword evidence="1" id="KW-1133">Transmembrane helix</keyword>
<feature type="transmembrane region" description="Helical" evidence="1">
    <location>
        <begin position="142"/>
        <end position="158"/>
    </location>
</feature>
<name>A0A179SSY3_9BACI</name>
<feature type="transmembrane region" description="Helical" evidence="1">
    <location>
        <begin position="111"/>
        <end position="130"/>
    </location>
</feature>
<evidence type="ECO:0000256" key="1">
    <source>
        <dbReference type="SAM" id="Phobius"/>
    </source>
</evidence>
<feature type="transmembrane region" description="Helical" evidence="1">
    <location>
        <begin position="36"/>
        <end position="52"/>
    </location>
</feature>
<gene>
    <name evidence="2" type="ORF">A6K24_05185</name>
</gene>
<comment type="caution">
    <text evidence="2">The sequence shown here is derived from an EMBL/GenBank/DDBJ whole genome shotgun (WGS) entry which is preliminary data.</text>
</comment>
<sequence length="162" mass="18070">MKKISLLPGIILLGIGTFYSIQKLNIHLFENQNSWQALLILLGAAYLISGHFEKDNTTILPGIILAGLGIHFINQPKLPSWPDHAAAFLFILALGMLLTAIKTKSGYAQGIVLLLIGLFLHFFQTIIQSFSVVENGVQLIETYWSFLLIIIGAFLVFFKRKK</sequence>
<dbReference type="RefSeq" id="WP_066334232.1">
    <property type="nucleotide sequence ID" value="NZ_LWSG01000023.1"/>
</dbReference>
<keyword evidence="1" id="KW-0812">Transmembrane</keyword>
<accession>A0A179SSY3</accession>
<protein>
    <recommendedName>
        <fullName evidence="4">DUF5668 domain-containing protein</fullName>
    </recommendedName>
</protein>